<dbReference type="Pfam" id="PF01298">
    <property type="entry name" value="TbpB_B_D"/>
    <property type="match status" value="1"/>
</dbReference>
<dbReference type="OrthoDB" id="7553730at2"/>
<name>A0A369W0M1_9SPHN</name>
<evidence type="ECO:0000259" key="1">
    <source>
        <dbReference type="Pfam" id="PF01298"/>
    </source>
</evidence>
<reference evidence="2 3" key="1">
    <citation type="submission" date="2018-07" db="EMBL/GenBank/DDBJ databases">
        <title>a novel species of Sphingomonas isolated from the rhizosphere soil of Araceae plant.</title>
        <authorList>
            <person name="Zhiyong W."/>
            <person name="Qinglan Z."/>
            <person name="Zhiwei F."/>
            <person name="Ding X."/>
            <person name="Gejiao W."/>
            <person name="Shixue Z."/>
        </authorList>
    </citation>
    <scope>NUCLEOTIDE SEQUENCE [LARGE SCALE GENOMIC DNA]</scope>
    <source>
        <strain evidence="2 3">WZY 27</strain>
    </source>
</reference>
<gene>
    <name evidence="2" type="ORF">DVW87_10425</name>
</gene>
<evidence type="ECO:0000313" key="3">
    <source>
        <dbReference type="Proteomes" id="UP000253918"/>
    </source>
</evidence>
<organism evidence="2 3">
    <name type="scientific">Sphingomonas aracearum</name>
    <dbReference type="NCBI Taxonomy" id="2283317"/>
    <lineage>
        <taxon>Bacteria</taxon>
        <taxon>Pseudomonadati</taxon>
        <taxon>Pseudomonadota</taxon>
        <taxon>Alphaproteobacteria</taxon>
        <taxon>Sphingomonadales</taxon>
        <taxon>Sphingomonadaceae</taxon>
        <taxon>Sphingomonas</taxon>
    </lineage>
</organism>
<accession>A0A369W0M1</accession>
<dbReference type="InterPro" id="IPR011250">
    <property type="entry name" value="OMP/PagP_B-barrel"/>
</dbReference>
<feature type="domain" description="Transferrin-binding protein B C-lobe/N-lobe beta-barrel" evidence="1">
    <location>
        <begin position="261"/>
        <end position="418"/>
    </location>
</feature>
<dbReference type="AlphaFoldDB" id="A0A369W0M1"/>
<comment type="caution">
    <text evidence="2">The sequence shown here is derived from an EMBL/GenBank/DDBJ whole genome shotgun (WGS) entry which is preliminary data.</text>
</comment>
<dbReference type="InterPro" id="IPR001677">
    <property type="entry name" value="TbpB_B_D"/>
</dbReference>
<sequence>MRNYVILAGTAAALSACGGAGPETIGSTAPAGTVGPGSGTNAATDIYAQFANPVDAKSYKGVGGTQRLTYTTDNRVTQGQQGLTYSANASTVRDSAIDIAYDPRDAIFTLTIADAKSGAGTTVRFQDPAQRTNFGGTTEPQWGTPNLAQLPAGAAANRNVNYLQSGGGNPTSLYGQSGTGFVDPGNSTTPPDGMPGSSYTAYSFFYEKPGSTTKYVSFAGYVANTVSFANVMAGTETLTQDSWTLERGAFAYGALTNNSAVPTSGSASYTGSMLGTMVFNPTLDDSVKKSTYFQWLTGTSTLSVNFASKQVGLAVDGFVLDPQYDRYTTPSITVPGGATFSGSGSALIDLVGKGGFTGTFQSFAFKNGATTLPVAVAGSSIDGAFYGPAAEEAGGGFRVVGGVPDQRVDIVGAFTGKK</sequence>
<keyword evidence="3" id="KW-1185">Reference proteome</keyword>
<dbReference type="EMBL" id="QQNB01000002">
    <property type="protein sequence ID" value="RDE05631.1"/>
    <property type="molecule type" value="Genomic_DNA"/>
</dbReference>
<dbReference type="SUPFAM" id="SSF56925">
    <property type="entry name" value="OMPA-like"/>
    <property type="match status" value="1"/>
</dbReference>
<dbReference type="PROSITE" id="PS51257">
    <property type="entry name" value="PROKAR_LIPOPROTEIN"/>
    <property type="match status" value="1"/>
</dbReference>
<dbReference type="RefSeq" id="WP_114687700.1">
    <property type="nucleotide sequence ID" value="NZ_QQNB01000002.1"/>
</dbReference>
<proteinExistence type="predicted"/>
<dbReference type="Gene3D" id="2.40.160.90">
    <property type="match status" value="1"/>
</dbReference>
<evidence type="ECO:0000313" key="2">
    <source>
        <dbReference type="EMBL" id="RDE05631.1"/>
    </source>
</evidence>
<dbReference type="Proteomes" id="UP000253918">
    <property type="component" value="Unassembled WGS sequence"/>
</dbReference>
<protein>
    <recommendedName>
        <fullName evidence="1">Transferrin-binding protein B C-lobe/N-lobe beta-barrel domain-containing protein</fullName>
    </recommendedName>
</protein>